<evidence type="ECO:0000313" key="10">
    <source>
        <dbReference type="Proteomes" id="UP001154255"/>
    </source>
</evidence>
<dbReference type="EMBL" id="CAMXCM010000003">
    <property type="protein sequence ID" value="CAI3943549.1"/>
    <property type="molecule type" value="Genomic_DNA"/>
</dbReference>
<keyword evidence="4 6" id="KW-0289">Folate biosynthesis</keyword>
<dbReference type="Gene3D" id="3.30.1130.10">
    <property type="match status" value="1"/>
</dbReference>
<dbReference type="NCBIfam" id="TIGR00525">
    <property type="entry name" value="folB"/>
    <property type="match status" value="1"/>
</dbReference>
<name>A0A9W4TQ33_9PROT</name>
<accession>A0A9W4TQ33</accession>
<dbReference type="GO" id="GO:0004150">
    <property type="term" value="F:dihydroneopterin aldolase activity"/>
    <property type="evidence" value="ECO:0007669"/>
    <property type="project" value="UniProtKB-UniRule"/>
</dbReference>
<dbReference type="SUPFAM" id="SSF55620">
    <property type="entry name" value="Tetrahydrobiopterin biosynthesis enzymes-like"/>
    <property type="match status" value="1"/>
</dbReference>
<dbReference type="InterPro" id="IPR043133">
    <property type="entry name" value="GTP-CH-I_C/QueF"/>
</dbReference>
<keyword evidence="5 6" id="KW-0456">Lyase</keyword>
<dbReference type="AlphaFoldDB" id="A0A9W4TQ33"/>
<dbReference type="InterPro" id="IPR006156">
    <property type="entry name" value="Dihydroneopterin_aldolase"/>
</dbReference>
<evidence type="ECO:0000259" key="7">
    <source>
        <dbReference type="SMART" id="SM00905"/>
    </source>
</evidence>
<reference evidence="8" key="1">
    <citation type="submission" date="2022-10" db="EMBL/GenBank/DDBJ databases">
        <authorList>
            <person name="Botero Cardona J."/>
        </authorList>
    </citation>
    <scope>NUCLEOTIDE SEQUENCE</scope>
    <source>
        <strain evidence="8">LMG 31819</strain>
        <strain evidence="9">R-53529</strain>
    </source>
</reference>
<dbReference type="Proteomes" id="UP001154259">
    <property type="component" value="Unassembled WGS sequence"/>
</dbReference>
<evidence type="ECO:0000256" key="6">
    <source>
        <dbReference type="RuleBase" id="RU362079"/>
    </source>
</evidence>
<dbReference type="GO" id="GO:0046656">
    <property type="term" value="P:folic acid biosynthetic process"/>
    <property type="evidence" value="ECO:0007669"/>
    <property type="project" value="UniProtKB-UniRule"/>
</dbReference>
<dbReference type="SMART" id="SM00905">
    <property type="entry name" value="FolB"/>
    <property type="match status" value="1"/>
</dbReference>
<evidence type="ECO:0000256" key="4">
    <source>
        <dbReference type="ARBA" id="ARBA00022909"/>
    </source>
</evidence>
<comment type="function">
    <text evidence="6">Catalyzes the conversion of 7,8-dihydroneopterin to 6-hydroxymethyl-7,8-dihydropterin.</text>
</comment>
<keyword evidence="11" id="KW-1185">Reference proteome</keyword>
<evidence type="ECO:0000313" key="8">
    <source>
        <dbReference type="EMBL" id="CAI3943549.1"/>
    </source>
</evidence>
<comment type="catalytic activity">
    <reaction evidence="1 6">
        <text>7,8-dihydroneopterin = 6-hydroxymethyl-7,8-dihydropterin + glycolaldehyde</text>
        <dbReference type="Rhea" id="RHEA:10540"/>
        <dbReference type="ChEBI" id="CHEBI:17001"/>
        <dbReference type="ChEBI" id="CHEBI:17071"/>
        <dbReference type="ChEBI" id="CHEBI:44841"/>
        <dbReference type="EC" id="4.1.2.25"/>
    </reaction>
</comment>
<sequence>MSFFPAWSNRPPLRRIFIKNLILQARIGVYDFEQETTQRLQINISVGVIEDKGIGIDDLARTVSYEDITNQVKTIVSHTHFHLVETLAETIIETILEDKRIHVARVTLEKLDIIPEAQGVGVEIERWNKKIVFS</sequence>
<dbReference type="Pfam" id="PF02152">
    <property type="entry name" value="FolB"/>
    <property type="match status" value="1"/>
</dbReference>
<evidence type="ECO:0000256" key="2">
    <source>
        <dbReference type="ARBA" id="ARBA00005013"/>
    </source>
</evidence>
<comment type="pathway">
    <text evidence="2 6">Cofactor biosynthesis; tetrahydrofolate biosynthesis; 2-amino-4-hydroxy-6-hydroxymethyl-7,8-dihydropteridine diphosphate from 7,8-dihydroneopterin triphosphate: step 3/4.</text>
</comment>
<evidence type="ECO:0000256" key="1">
    <source>
        <dbReference type="ARBA" id="ARBA00001353"/>
    </source>
</evidence>
<dbReference type="EMBL" id="CAMXCS010000005">
    <property type="protein sequence ID" value="CAI3952602.1"/>
    <property type="molecule type" value="Genomic_DNA"/>
</dbReference>
<dbReference type="NCBIfam" id="TIGR00526">
    <property type="entry name" value="folB_dom"/>
    <property type="match status" value="1"/>
</dbReference>
<comment type="caution">
    <text evidence="8">The sequence shown here is derived from an EMBL/GenBank/DDBJ whole genome shotgun (WGS) entry which is preliminary data.</text>
</comment>
<gene>
    <name evidence="9" type="ORF">R53529_LOCUS1798</name>
    <name evidence="8" type="ORF">R53530_LOCUS1381</name>
</gene>
<comment type="similarity">
    <text evidence="3 6">Belongs to the DHNA family.</text>
</comment>
<evidence type="ECO:0000256" key="3">
    <source>
        <dbReference type="ARBA" id="ARBA00005708"/>
    </source>
</evidence>
<feature type="domain" description="Dihydroneopterin aldolase/epimerase" evidence="7">
    <location>
        <begin position="16"/>
        <end position="126"/>
    </location>
</feature>
<dbReference type="EC" id="4.1.2.25" evidence="6"/>
<protein>
    <recommendedName>
        <fullName evidence="6">7,8-dihydroneopterin aldolase</fullName>
        <ecNumber evidence="6">4.1.2.25</ecNumber>
    </recommendedName>
</protein>
<dbReference type="InterPro" id="IPR006157">
    <property type="entry name" value="FolB_dom"/>
</dbReference>
<dbReference type="Proteomes" id="UP001154255">
    <property type="component" value="Unassembled WGS sequence"/>
</dbReference>
<evidence type="ECO:0000313" key="11">
    <source>
        <dbReference type="Proteomes" id="UP001154259"/>
    </source>
</evidence>
<proteinExistence type="inferred from homology"/>
<dbReference type="RefSeq" id="WP_271790226.1">
    <property type="nucleotide sequence ID" value="NZ_CAMXCJ010000002.1"/>
</dbReference>
<dbReference type="GO" id="GO:0005737">
    <property type="term" value="C:cytoplasm"/>
    <property type="evidence" value="ECO:0007669"/>
    <property type="project" value="TreeGrafter"/>
</dbReference>
<evidence type="ECO:0000256" key="5">
    <source>
        <dbReference type="ARBA" id="ARBA00023239"/>
    </source>
</evidence>
<dbReference type="GO" id="GO:0046654">
    <property type="term" value="P:tetrahydrofolate biosynthetic process"/>
    <property type="evidence" value="ECO:0007669"/>
    <property type="project" value="UniProtKB-UniRule"/>
</dbReference>
<dbReference type="PANTHER" id="PTHR42844:SF1">
    <property type="entry name" value="DIHYDRONEOPTERIN ALDOLASE 1-RELATED"/>
    <property type="match status" value="1"/>
</dbReference>
<evidence type="ECO:0000313" key="9">
    <source>
        <dbReference type="EMBL" id="CAI3952602.1"/>
    </source>
</evidence>
<dbReference type="PANTHER" id="PTHR42844">
    <property type="entry name" value="DIHYDRONEOPTERIN ALDOLASE 1-RELATED"/>
    <property type="match status" value="1"/>
</dbReference>
<organism evidence="8 10">
    <name type="scientific">Commensalibacter communis</name>
    <dbReference type="NCBI Taxonomy" id="2972786"/>
    <lineage>
        <taxon>Bacteria</taxon>
        <taxon>Pseudomonadati</taxon>
        <taxon>Pseudomonadota</taxon>
        <taxon>Alphaproteobacteria</taxon>
        <taxon>Acetobacterales</taxon>
        <taxon>Acetobacteraceae</taxon>
    </lineage>
</organism>